<reference evidence="2 3" key="1">
    <citation type="submission" date="2018-08" db="EMBL/GenBank/DDBJ databases">
        <title>The first complete genome of Treponema rectale (CHPAT), a commensal spirochete of the bovine rectum.</title>
        <authorList>
            <person name="Staton G.J."/>
            <person name="Clegg S.R."/>
            <person name="Carter S.D."/>
            <person name="Radford A.D."/>
            <person name="Darby A."/>
            <person name="Hall N."/>
            <person name="Birtles R.J."/>
            <person name="Evans N.J."/>
        </authorList>
    </citation>
    <scope>NUCLEOTIDE SEQUENCE [LARGE SCALE GENOMIC DNA]</scope>
    <source>
        <strain evidence="2 3">CHPA</strain>
    </source>
</reference>
<dbReference type="Proteomes" id="UP000593591">
    <property type="component" value="Chromosome"/>
</dbReference>
<accession>A0A7M1XIZ2</accession>
<protein>
    <submittedName>
        <fullName evidence="2">Uncharacterized protein</fullName>
    </submittedName>
</protein>
<name>A0A7M1XIZ2_9SPIR</name>
<keyword evidence="1" id="KW-0812">Transmembrane</keyword>
<dbReference type="KEGG" id="trc:DYE49_03730"/>
<feature type="transmembrane region" description="Helical" evidence="1">
    <location>
        <begin position="167"/>
        <end position="188"/>
    </location>
</feature>
<evidence type="ECO:0000313" key="3">
    <source>
        <dbReference type="Proteomes" id="UP000593591"/>
    </source>
</evidence>
<feature type="transmembrane region" description="Helical" evidence="1">
    <location>
        <begin position="194"/>
        <end position="212"/>
    </location>
</feature>
<keyword evidence="1" id="KW-0472">Membrane</keyword>
<evidence type="ECO:0000256" key="1">
    <source>
        <dbReference type="SAM" id="Phobius"/>
    </source>
</evidence>
<dbReference type="AlphaFoldDB" id="A0A7M1XIZ2"/>
<sequence length="224" mass="26169">MNHYKYIHRFALQNTKDVKQIYEDNKQKKDTQEMVMPFGELFFRVAFDFEKKECVQVCFFLDEIFECFGKKKFVDYLEFLKHVVDHSSVKSGVKQNQDGQYYLVVSAKNFYQGKLKEMNPLYTCCRISETLVKVLDLKAYQDEEKDSFIDDNLFNYMLVEAWKKENLIHNILKIGGVVGIVLGIVLLFTDSQAFAVVLIIAGILAGGYGYFASRKLKRRIKKIK</sequence>
<keyword evidence="1" id="KW-1133">Transmembrane helix</keyword>
<proteinExistence type="predicted"/>
<evidence type="ECO:0000313" key="2">
    <source>
        <dbReference type="EMBL" id="QOS39614.1"/>
    </source>
</evidence>
<gene>
    <name evidence="2" type="ORF">DYE49_03730</name>
</gene>
<organism evidence="2 3">
    <name type="scientific">Treponema rectale</name>
    <dbReference type="NCBI Taxonomy" id="744512"/>
    <lineage>
        <taxon>Bacteria</taxon>
        <taxon>Pseudomonadati</taxon>
        <taxon>Spirochaetota</taxon>
        <taxon>Spirochaetia</taxon>
        <taxon>Spirochaetales</taxon>
        <taxon>Treponemataceae</taxon>
        <taxon>Treponema</taxon>
    </lineage>
</organism>
<dbReference type="EMBL" id="CP031517">
    <property type="protein sequence ID" value="QOS39614.1"/>
    <property type="molecule type" value="Genomic_DNA"/>
</dbReference>